<reference evidence="1" key="1">
    <citation type="submission" date="2018-10" db="EMBL/GenBank/DDBJ databases">
        <title>Iterative Subtractive Binning of Freshwater Chronoseries Metagenomes Recovers Nearly Complete Genomes from over Four Hundred Novel Species.</title>
        <authorList>
            <person name="Rodriguez-R L.M."/>
            <person name="Tsementzi D."/>
            <person name="Luo C."/>
            <person name="Konstantinidis K.T."/>
        </authorList>
    </citation>
    <scope>NUCLEOTIDE SEQUENCE</scope>
    <source>
        <strain evidence="1">WB7_6_001</strain>
    </source>
</reference>
<dbReference type="EMBL" id="RGET01000085">
    <property type="protein sequence ID" value="NBN88299.1"/>
    <property type="molecule type" value="Genomic_DNA"/>
</dbReference>
<proteinExistence type="predicted"/>
<dbReference type="Proteomes" id="UP000713222">
    <property type="component" value="Unassembled WGS sequence"/>
</dbReference>
<accession>A0A964V5C4</accession>
<organism evidence="1 2">
    <name type="scientific">Candidatus Fonsibacter lacus</name>
    <dbReference type="NCBI Taxonomy" id="2576439"/>
    <lineage>
        <taxon>Bacteria</taxon>
        <taxon>Pseudomonadati</taxon>
        <taxon>Pseudomonadota</taxon>
        <taxon>Alphaproteobacteria</taxon>
        <taxon>Candidatus Pelagibacterales</taxon>
        <taxon>Candidatus Pelagibacterales incertae sedis</taxon>
        <taxon>Candidatus Fonsibacter</taxon>
    </lineage>
</organism>
<evidence type="ECO:0000313" key="1">
    <source>
        <dbReference type="EMBL" id="NBN88299.1"/>
    </source>
</evidence>
<protein>
    <submittedName>
        <fullName evidence="1">Uncharacterized protein</fullName>
    </submittedName>
</protein>
<evidence type="ECO:0000313" key="2">
    <source>
        <dbReference type="Proteomes" id="UP000713222"/>
    </source>
</evidence>
<dbReference type="AlphaFoldDB" id="A0A964V5C4"/>
<feature type="non-terminal residue" evidence="1">
    <location>
        <position position="89"/>
    </location>
</feature>
<sequence length="89" mass="10523">MWNEYKDYRLKLYDALPVANNKTGEVLYLPVQKPLTRWSFEAYVFNTYGHHVKQYLDNQDNSYTAYLGVTTHIRNEWTDDHVSGTMTGK</sequence>
<gene>
    <name evidence="1" type="ORF">EBV32_04335</name>
</gene>
<name>A0A964V5C4_9PROT</name>
<comment type="caution">
    <text evidence="1">The sequence shown here is derived from an EMBL/GenBank/DDBJ whole genome shotgun (WGS) entry which is preliminary data.</text>
</comment>